<accession>A0A9W7CRT8</accession>
<dbReference type="OrthoDB" id="168086at2759"/>
<name>A0A9W7CRT8_9STRA</name>
<organism evidence="1 2">
    <name type="scientific">Phytophthora fragariaefolia</name>
    <dbReference type="NCBI Taxonomy" id="1490495"/>
    <lineage>
        <taxon>Eukaryota</taxon>
        <taxon>Sar</taxon>
        <taxon>Stramenopiles</taxon>
        <taxon>Oomycota</taxon>
        <taxon>Peronosporomycetes</taxon>
        <taxon>Peronosporales</taxon>
        <taxon>Peronosporaceae</taxon>
        <taxon>Phytophthora</taxon>
    </lineage>
</organism>
<dbReference type="Gene3D" id="3.30.420.10">
    <property type="entry name" value="Ribonuclease H-like superfamily/Ribonuclease H"/>
    <property type="match status" value="1"/>
</dbReference>
<dbReference type="EMBL" id="BSXT01001244">
    <property type="protein sequence ID" value="GMF40420.1"/>
    <property type="molecule type" value="Genomic_DNA"/>
</dbReference>
<keyword evidence="2" id="KW-1185">Reference proteome</keyword>
<sequence length="172" mass="19659">MFKRWFGQPCKKLSVEYGECNIMMDGAMYHKPDVDAAPAKSKNKDTHVKWLLRQSASASMLMKKKVLQQLVEDKRIPENYETVTIASKWGHRELFTPPSHPKLQPIELIGAAIKHPIAKNPCSTMAELEAKIHEGINIITSKTWLKAYRHVQNVDGYMEACLNDSSIRFYSI</sequence>
<evidence type="ECO:0000313" key="1">
    <source>
        <dbReference type="EMBL" id="GMF40420.1"/>
    </source>
</evidence>
<dbReference type="AlphaFoldDB" id="A0A9W7CRT8"/>
<dbReference type="GO" id="GO:0003676">
    <property type="term" value="F:nucleic acid binding"/>
    <property type="evidence" value="ECO:0007669"/>
    <property type="project" value="InterPro"/>
</dbReference>
<reference evidence="1" key="1">
    <citation type="submission" date="2023-04" db="EMBL/GenBank/DDBJ databases">
        <title>Phytophthora fragariaefolia NBRC 109709.</title>
        <authorList>
            <person name="Ichikawa N."/>
            <person name="Sato H."/>
            <person name="Tonouchi N."/>
        </authorList>
    </citation>
    <scope>NUCLEOTIDE SEQUENCE</scope>
    <source>
        <strain evidence="1">NBRC 109709</strain>
    </source>
</reference>
<comment type="caution">
    <text evidence="1">The sequence shown here is derived from an EMBL/GenBank/DDBJ whole genome shotgun (WGS) entry which is preliminary data.</text>
</comment>
<dbReference type="PANTHER" id="PTHR33939:SF1">
    <property type="entry name" value="DUF4371 DOMAIN-CONTAINING PROTEIN"/>
    <property type="match status" value="1"/>
</dbReference>
<gene>
    <name evidence="1" type="ORF">Pfra01_001241000</name>
</gene>
<dbReference type="Proteomes" id="UP001165121">
    <property type="component" value="Unassembled WGS sequence"/>
</dbReference>
<dbReference type="InterPro" id="IPR036397">
    <property type="entry name" value="RNaseH_sf"/>
</dbReference>
<protein>
    <submittedName>
        <fullName evidence="1">Unnamed protein product</fullName>
    </submittedName>
</protein>
<dbReference type="PANTHER" id="PTHR33939">
    <property type="entry name" value="PROTEIN CBG22215"/>
    <property type="match status" value="1"/>
</dbReference>
<proteinExistence type="predicted"/>
<evidence type="ECO:0000313" key="2">
    <source>
        <dbReference type="Proteomes" id="UP001165121"/>
    </source>
</evidence>